<evidence type="ECO:0000256" key="4">
    <source>
        <dbReference type="ARBA" id="ARBA00022598"/>
    </source>
</evidence>
<evidence type="ECO:0000259" key="10">
    <source>
        <dbReference type="Pfam" id="PF02514"/>
    </source>
</evidence>
<keyword evidence="7" id="KW-0149">Chlorophyll biosynthesis</keyword>
<accession>A0A8T0J9V7</accession>
<keyword evidence="5" id="KW-0547">Nucleotide-binding</keyword>
<proteinExistence type="inferred from homology"/>
<sequence length="1393" mass="153639">MAGLVAASSIVGACASLAGERVVAPQLRNGGVAGQVYGPSVAVPGVQGVVRRRVGVKAMMGGGGGGMFTQTRPEVRRIVPESRPGVPVVKVVYVVLEAQYQSSLSAAVRNINRTRKEVRVEVVGYLVEELRDKDNFETFKKDVADANVFIGSLIFVEELAVKVREVVEANRDRLDAVVVFPSMPEVMRLNKLGTFSMSQLGQSKSAIAQFMRRKRKENVGNFEEGMLKLIRTLPKVLKYLPSDKAQDARNFMMSLQFWLGGSPENIENFLVMISNAYVPSLADSKLQYDDPVVFLDTGIWHPMAPQMYDDIKEYLNWYGTRRDANEALKDPNAPVVGIVLQRSHIVTGDEGHYAAVIMEMEARGAKVVPIFAGGLDFSGPVDRFFYDPITKKSLVQSVVSLTGFALVGGPASQDHPKAIEALSKLNVPYLVALPLVFQTTEEWLGSSLGLHPIQVALQVALPELDGGLEPIVFSGRDSRTGKSHALHDRVDQLCTRAIKWANLKRLSKAEKKLAITVFSFPPDKGNVGTAAYLNVFSSIYSVLKELKADGYNVEGLPESSEALIEEVIHDKEARFSSPDLNIAYKMPTREYYQLTPYAKALEESWGKAPGTLNSDGQNLIVYGKQFGNIFIGVQPTFGYEGDPMRLLFSKSASPHHGFAAYYTFLEKIFKADAVLHFGTHGSLEFMPGKQVGMSDICYPDSLIGNIPNIYYYAANNPSEATIAKRRSYANTISYLTPPAENAGLYKGLKQLSELISSYQSLKDSGRGAQIVSSIISTAKQCNLDKDVDLPAEETELTVDERDTVVGKVYGKVMEIESRLLPCGLHIIGEPPSAEEAVATLVNIAAIDRPEEEIYGLPGLLAQSVGREIEDIYRSSDRGVLADVTLLNDITQTSREVVGAFVAKTTNKQGQVVNVQPALANLFGFAKREPWMDALRNTKYKNVDQAKLNTLFEFLAFCLKQVVADNELGGLKQALEGKFVEPGPGGDPIRNPKVLPTGKNIHALDPQAIPTAAALASAKIVVDRLLERQKIENGGKYPETIALVLWGTDNIKTYGESLAQVLWMVGVKPVPDALGRVNKIEPVPLEELGRPRVDVVVNCSGVFRDLFINQMNLLDRAVKTVAELDEPVEMNFVRKHALEQAETMGVSLREAATRIYSNASGSYSSNVNLAVENSSWNDEKQLQDMYLSRKSFAFDSDAPGAGMSEKRQIFESALATAEATFQNLDSSEISLTDVSHYFDSDPTKLVQSLRPDKKRPNSYIADTTTANAQVRSLAETVRLDARTKMLNPKWYEGMLSSGYEGVREIEKRLTNTMGWSATSGTVDNWVYEEANNTFINDEEMQKRLLETNPNSFRKLVSTFLEANGRGYWETSEENLEKLKQLYQDVEDRIEGIDR</sequence>
<dbReference type="CDD" id="cd10150">
    <property type="entry name" value="CobN_like"/>
    <property type="match status" value="1"/>
</dbReference>
<evidence type="ECO:0000256" key="9">
    <source>
        <dbReference type="ARBA" id="ARBA00048693"/>
    </source>
</evidence>
<keyword evidence="13" id="KW-1185">Reference proteome</keyword>
<comment type="pathway">
    <text evidence="8">Porphyrin-containing compound metabolism.</text>
</comment>
<feature type="domain" description="Magnesium chelatase subunit H N-terminal" evidence="11">
    <location>
        <begin position="90"/>
        <end position="252"/>
    </location>
</feature>
<dbReference type="NCBIfam" id="TIGR02025">
    <property type="entry name" value="BchH"/>
    <property type="match status" value="1"/>
</dbReference>
<dbReference type="Proteomes" id="UP000822688">
    <property type="component" value="Chromosome 1"/>
</dbReference>
<evidence type="ECO:0000256" key="2">
    <source>
        <dbReference type="ARBA" id="ARBA00012825"/>
    </source>
</evidence>
<dbReference type="InterPro" id="IPR003672">
    <property type="entry name" value="CobN/Mg_chltase"/>
</dbReference>
<dbReference type="EMBL" id="CM026421">
    <property type="protein sequence ID" value="KAG0591521.1"/>
    <property type="molecule type" value="Genomic_DNA"/>
</dbReference>
<gene>
    <name evidence="12" type="ORF">KC19_1G180700</name>
</gene>
<evidence type="ECO:0000313" key="12">
    <source>
        <dbReference type="EMBL" id="KAG0591521.1"/>
    </source>
</evidence>
<evidence type="ECO:0000256" key="1">
    <source>
        <dbReference type="ARBA" id="ARBA00010851"/>
    </source>
</evidence>
<comment type="catalytic activity">
    <reaction evidence="9">
        <text>protoporphyrin IX + Mg(2+) + ATP + H2O = Mg-protoporphyrin IX + ADP + phosphate + 3 H(+)</text>
        <dbReference type="Rhea" id="RHEA:13961"/>
        <dbReference type="ChEBI" id="CHEBI:15377"/>
        <dbReference type="ChEBI" id="CHEBI:15378"/>
        <dbReference type="ChEBI" id="CHEBI:18420"/>
        <dbReference type="ChEBI" id="CHEBI:30616"/>
        <dbReference type="ChEBI" id="CHEBI:43474"/>
        <dbReference type="ChEBI" id="CHEBI:57306"/>
        <dbReference type="ChEBI" id="CHEBI:60492"/>
        <dbReference type="ChEBI" id="CHEBI:456216"/>
        <dbReference type="EC" id="6.6.1.1"/>
    </reaction>
</comment>
<evidence type="ECO:0000256" key="3">
    <source>
        <dbReference type="ARBA" id="ARBA00022531"/>
    </source>
</evidence>
<dbReference type="PANTHER" id="PTHR44119:SF1">
    <property type="entry name" value="MAGNESIUM-CHELATASE SUBUNIT CHLH, CHLOROPLASTIC"/>
    <property type="match status" value="1"/>
</dbReference>
<dbReference type="GO" id="GO:0009507">
    <property type="term" value="C:chloroplast"/>
    <property type="evidence" value="ECO:0007669"/>
    <property type="project" value="TreeGrafter"/>
</dbReference>
<comment type="caution">
    <text evidence="12">The sequence shown here is derived from an EMBL/GenBank/DDBJ whole genome shotgun (WGS) entry which is preliminary data.</text>
</comment>
<name>A0A8T0J9V7_CERPU</name>
<dbReference type="EC" id="6.6.1.1" evidence="2"/>
<evidence type="ECO:0000256" key="8">
    <source>
        <dbReference type="ARBA" id="ARBA00023444"/>
    </source>
</evidence>
<evidence type="ECO:0000256" key="6">
    <source>
        <dbReference type="ARBA" id="ARBA00022840"/>
    </source>
</evidence>
<evidence type="ECO:0000256" key="7">
    <source>
        <dbReference type="ARBA" id="ARBA00023171"/>
    </source>
</evidence>
<dbReference type="NCBIfam" id="NF009140">
    <property type="entry name" value="PRK12493.1"/>
    <property type="match status" value="1"/>
</dbReference>
<reference evidence="12" key="1">
    <citation type="submission" date="2020-06" db="EMBL/GenBank/DDBJ databases">
        <title>WGS assembly of Ceratodon purpureus strain R40.</title>
        <authorList>
            <person name="Carey S.B."/>
            <person name="Jenkins J."/>
            <person name="Shu S."/>
            <person name="Lovell J.T."/>
            <person name="Sreedasyam A."/>
            <person name="Maumus F."/>
            <person name="Tiley G.P."/>
            <person name="Fernandez-Pozo N."/>
            <person name="Barry K."/>
            <person name="Chen C."/>
            <person name="Wang M."/>
            <person name="Lipzen A."/>
            <person name="Daum C."/>
            <person name="Saski C.A."/>
            <person name="Payton A.C."/>
            <person name="Mcbreen J.C."/>
            <person name="Conrad R.E."/>
            <person name="Kollar L.M."/>
            <person name="Olsson S."/>
            <person name="Huttunen S."/>
            <person name="Landis J.B."/>
            <person name="Wickett N.J."/>
            <person name="Johnson M.G."/>
            <person name="Rensing S.A."/>
            <person name="Grimwood J."/>
            <person name="Schmutz J."/>
            <person name="Mcdaniel S.F."/>
        </authorList>
    </citation>
    <scope>NUCLEOTIDE SEQUENCE</scope>
    <source>
        <strain evidence="12">R40</strain>
    </source>
</reference>
<dbReference type="InterPro" id="IPR022571">
    <property type="entry name" value="Mg_chelatase_H_N"/>
</dbReference>
<dbReference type="OrthoDB" id="10252009at2759"/>
<dbReference type="GO" id="GO:0005524">
    <property type="term" value="F:ATP binding"/>
    <property type="evidence" value="ECO:0007669"/>
    <property type="project" value="UniProtKB-KW"/>
</dbReference>
<keyword evidence="6" id="KW-0067">ATP-binding</keyword>
<feature type="domain" description="CobN/magnesium chelatase" evidence="10">
    <location>
        <begin position="256"/>
        <end position="1373"/>
    </location>
</feature>
<dbReference type="Pfam" id="PF02514">
    <property type="entry name" value="CobN-Mg_chel"/>
    <property type="match status" value="1"/>
</dbReference>
<keyword evidence="4" id="KW-0436">Ligase</keyword>
<dbReference type="GO" id="GO:0015995">
    <property type="term" value="P:chlorophyll biosynthetic process"/>
    <property type="evidence" value="ECO:0007669"/>
    <property type="project" value="UniProtKB-KW"/>
</dbReference>
<keyword evidence="3" id="KW-0602">Photosynthesis</keyword>
<dbReference type="GO" id="GO:0016851">
    <property type="term" value="F:magnesium chelatase activity"/>
    <property type="evidence" value="ECO:0007669"/>
    <property type="project" value="UniProtKB-EC"/>
</dbReference>
<evidence type="ECO:0000313" key="13">
    <source>
        <dbReference type="Proteomes" id="UP000822688"/>
    </source>
</evidence>
<evidence type="ECO:0000256" key="5">
    <source>
        <dbReference type="ARBA" id="ARBA00022741"/>
    </source>
</evidence>
<dbReference type="InterPro" id="IPR011771">
    <property type="entry name" value="BchH"/>
</dbReference>
<comment type="similarity">
    <text evidence="1">Belongs to the Mg-chelatase subunit H family.</text>
</comment>
<organism evidence="12 13">
    <name type="scientific">Ceratodon purpureus</name>
    <name type="common">Fire moss</name>
    <name type="synonym">Dicranum purpureum</name>
    <dbReference type="NCBI Taxonomy" id="3225"/>
    <lineage>
        <taxon>Eukaryota</taxon>
        <taxon>Viridiplantae</taxon>
        <taxon>Streptophyta</taxon>
        <taxon>Embryophyta</taxon>
        <taxon>Bryophyta</taxon>
        <taxon>Bryophytina</taxon>
        <taxon>Bryopsida</taxon>
        <taxon>Dicranidae</taxon>
        <taxon>Pseudoditrichales</taxon>
        <taxon>Ditrichaceae</taxon>
        <taxon>Ceratodon</taxon>
    </lineage>
</organism>
<dbReference type="Pfam" id="PF11965">
    <property type="entry name" value="DUF3479"/>
    <property type="match status" value="1"/>
</dbReference>
<protein>
    <recommendedName>
        <fullName evidence="2">magnesium chelatase</fullName>
        <ecNumber evidence="2">6.6.1.1</ecNumber>
    </recommendedName>
</protein>
<dbReference type="GO" id="GO:0015979">
    <property type="term" value="P:photosynthesis"/>
    <property type="evidence" value="ECO:0007669"/>
    <property type="project" value="UniProtKB-KW"/>
</dbReference>
<dbReference type="PANTHER" id="PTHR44119">
    <property type="entry name" value="MAGNESIUM-CHELATASE SUBUNIT CHLH, CHLOROPLASTIC"/>
    <property type="match status" value="1"/>
</dbReference>
<evidence type="ECO:0000259" key="11">
    <source>
        <dbReference type="Pfam" id="PF11965"/>
    </source>
</evidence>